<accession>A0CEW0</accession>
<dbReference type="AlphaFoldDB" id="A0CEW0"/>
<dbReference type="InParanoid" id="A0CEW0"/>
<dbReference type="SUPFAM" id="SSF53335">
    <property type="entry name" value="S-adenosyl-L-methionine-dependent methyltransferases"/>
    <property type="match status" value="1"/>
</dbReference>
<proteinExistence type="predicted"/>
<sequence length="471" mass="54550">MKTTLARDILKKQGNPMMLKLHAPKLTLLEMDSPPQGFYTKEFFEKNKNQIHIYESIEENMKYHYLNPESIFDPQTQTDMFYPYNNNMKINRDLHLILAEAYFGSTKPKAAILGGQATSRLVRYIQDLNYDPVACDSKRNFIDFTNYILNLNGLSSPQLVQMDKYEYLTGKKFDFIEIEEIFRKPFALVVPALKAINDGGLLIYTIQNFSPNFMSIGKLAKSQIHFFPNDVHCNSEIILQGSLAKFAQVAHDLGKHIEPLYTQATANQVGNVTLCMAVRNGKKDLNLFNAYCTTCGQFKSGCDQSKFCSFTGMGSLYAQNFDQNKQFLHKCLQINKYTNWGFLEQMLNQVYKIPSDSYPFYVNKYMQYESSFYFYEVLGNSEGYFVSKSPYHNMPTIYTNMPWNILMGKVHSFMIETNQQPSAYIASFPKQPLVHNNIQPAVRIQYDEEIKLQPLPRTLKVKRQDDYGWQN</sequence>
<evidence type="ECO:0000313" key="2">
    <source>
        <dbReference type="Proteomes" id="UP000000600"/>
    </source>
</evidence>
<dbReference type="InterPro" id="IPR029063">
    <property type="entry name" value="SAM-dependent_MTases_sf"/>
</dbReference>
<dbReference type="KEGG" id="ptm:GSPATT00037766001"/>
<organism evidence="1 2">
    <name type="scientific">Paramecium tetraurelia</name>
    <dbReference type="NCBI Taxonomy" id="5888"/>
    <lineage>
        <taxon>Eukaryota</taxon>
        <taxon>Sar</taxon>
        <taxon>Alveolata</taxon>
        <taxon>Ciliophora</taxon>
        <taxon>Intramacronucleata</taxon>
        <taxon>Oligohymenophorea</taxon>
        <taxon>Peniculida</taxon>
        <taxon>Parameciidae</taxon>
        <taxon>Paramecium</taxon>
    </lineage>
</organism>
<dbReference type="RefSeq" id="XP_001436724.1">
    <property type="nucleotide sequence ID" value="XM_001436687.1"/>
</dbReference>
<dbReference type="GeneID" id="5022509"/>
<reference evidence="1 2" key="1">
    <citation type="journal article" date="2006" name="Nature">
        <title>Global trends of whole-genome duplications revealed by the ciliate Paramecium tetraurelia.</title>
        <authorList>
            <consortium name="Genoscope"/>
            <person name="Aury J.-M."/>
            <person name="Jaillon O."/>
            <person name="Duret L."/>
            <person name="Noel B."/>
            <person name="Jubin C."/>
            <person name="Porcel B.M."/>
            <person name="Segurens B."/>
            <person name="Daubin V."/>
            <person name="Anthouard V."/>
            <person name="Aiach N."/>
            <person name="Arnaiz O."/>
            <person name="Billaut A."/>
            <person name="Beisson J."/>
            <person name="Blanc I."/>
            <person name="Bouhouche K."/>
            <person name="Camara F."/>
            <person name="Duharcourt S."/>
            <person name="Guigo R."/>
            <person name="Gogendeau D."/>
            <person name="Katinka M."/>
            <person name="Keller A.-M."/>
            <person name="Kissmehl R."/>
            <person name="Klotz C."/>
            <person name="Koll F."/>
            <person name="Le Moue A."/>
            <person name="Lepere C."/>
            <person name="Malinsky S."/>
            <person name="Nowacki M."/>
            <person name="Nowak J.K."/>
            <person name="Plattner H."/>
            <person name="Poulain J."/>
            <person name="Ruiz F."/>
            <person name="Serrano V."/>
            <person name="Zagulski M."/>
            <person name="Dessen P."/>
            <person name="Betermier M."/>
            <person name="Weissenbach J."/>
            <person name="Scarpelli C."/>
            <person name="Schachter V."/>
            <person name="Sperling L."/>
            <person name="Meyer E."/>
            <person name="Cohen J."/>
            <person name="Wincker P."/>
        </authorList>
    </citation>
    <scope>NUCLEOTIDE SEQUENCE [LARGE SCALE GENOMIC DNA]</scope>
    <source>
        <strain evidence="1 2">Stock d4-2</strain>
    </source>
</reference>
<name>A0CEW0_PARTE</name>
<dbReference type="Gene3D" id="3.40.50.150">
    <property type="entry name" value="Vaccinia Virus protein VP39"/>
    <property type="match status" value="1"/>
</dbReference>
<dbReference type="HOGENOM" id="CLU_585895_0_0_1"/>
<gene>
    <name evidence="1" type="ORF">GSPATT00037766001</name>
</gene>
<dbReference type="EMBL" id="CT868067">
    <property type="protein sequence ID" value="CAK69327.1"/>
    <property type="molecule type" value="Genomic_DNA"/>
</dbReference>
<dbReference type="Proteomes" id="UP000000600">
    <property type="component" value="Unassembled WGS sequence"/>
</dbReference>
<evidence type="ECO:0000313" key="1">
    <source>
        <dbReference type="EMBL" id="CAK69327.1"/>
    </source>
</evidence>
<protein>
    <submittedName>
        <fullName evidence="1">Uncharacterized protein</fullName>
    </submittedName>
</protein>
<dbReference type="OrthoDB" id="292592at2759"/>
<dbReference type="OMA" id="NAYCTTC"/>
<keyword evidence="2" id="KW-1185">Reference proteome</keyword>